<evidence type="ECO:0008006" key="4">
    <source>
        <dbReference type="Google" id="ProtNLM"/>
    </source>
</evidence>
<sequence length="490" mass="52852">MGIATAVKDMFRSDSASSEDFDTTRTGNGSTIPDKNHKFPAGSGVGTLGKGTSARAQPANGNNSRAHNAVDFEQSGGTDLNVANRHDANDYKLPAGTGPGTLGKGVSARANGRRQEGAFGSNGAKGTSDHSTISVGIPVAAAAGVGTAAAANHSARSHDRDLEGNRLTSDEKDIGINGKLRAHGHDLAPKGGMNNALSAGEARQQGVTHNAGHVGLDSPDIMPSGNVTEHHNHLQHVTRDNVRHVETEEVLRQKEHDRHVHHVQHHVQPVHVREERDEVHHQNVVPVTHVKEHHASKEEDTSALRGLVTKHQDSVTHAPKERTIIDKGEVVNENVHHHVHHVVQPVIEKETIDRHRIHTVIPTHHVTHEAPIVHQSHVHKPITMDEFLKNGTLEGGIAHDQLADRVLNNGNCTREVDGMGEKLSKHLKLGSSTSQRMDAKAFDAKRPSQAEKAGLMDEAERSHVRPCKSGSLDEQRVSERPVGPNSSTLV</sequence>
<dbReference type="Proteomes" id="UP001556367">
    <property type="component" value="Unassembled WGS sequence"/>
</dbReference>
<dbReference type="PANTHER" id="PTHR38703">
    <property type="entry name" value="CHROMOSOME 8, WHOLE GENOME SHOTGUN SEQUENCE"/>
    <property type="match status" value="1"/>
</dbReference>
<feature type="compositionally biased region" description="Basic and acidic residues" evidence="1">
    <location>
        <begin position="156"/>
        <end position="170"/>
    </location>
</feature>
<keyword evidence="3" id="KW-1185">Reference proteome</keyword>
<accession>A0ABR3J0B4</accession>
<dbReference type="PANTHER" id="PTHR38703:SF1">
    <property type="entry name" value="ALLERGEN"/>
    <property type="match status" value="1"/>
</dbReference>
<gene>
    <name evidence="2" type="ORF">HGRIS_009026</name>
</gene>
<comment type="caution">
    <text evidence="2">The sequence shown here is derived from an EMBL/GenBank/DDBJ whole genome shotgun (WGS) entry which is preliminary data.</text>
</comment>
<evidence type="ECO:0000313" key="2">
    <source>
        <dbReference type="EMBL" id="KAL0948917.1"/>
    </source>
</evidence>
<evidence type="ECO:0000256" key="1">
    <source>
        <dbReference type="SAM" id="MobiDB-lite"/>
    </source>
</evidence>
<feature type="region of interest" description="Disordered" evidence="1">
    <location>
        <begin position="1"/>
        <end position="109"/>
    </location>
</feature>
<feature type="compositionally biased region" description="Basic and acidic residues" evidence="1">
    <location>
        <begin position="437"/>
        <end position="463"/>
    </location>
</feature>
<proteinExistence type="predicted"/>
<dbReference type="EMBL" id="JASNQZ010000012">
    <property type="protein sequence ID" value="KAL0948917.1"/>
    <property type="molecule type" value="Genomic_DNA"/>
</dbReference>
<protein>
    <recommendedName>
        <fullName evidence="4">Allergen</fullName>
    </recommendedName>
</protein>
<organism evidence="2 3">
    <name type="scientific">Hohenbuehelia grisea</name>
    <dbReference type="NCBI Taxonomy" id="104357"/>
    <lineage>
        <taxon>Eukaryota</taxon>
        <taxon>Fungi</taxon>
        <taxon>Dikarya</taxon>
        <taxon>Basidiomycota</taxon>
        <taxon>Agaricomycotina</taxon>
        <taxon>Agaricomycetes</taxon>
        <taxon>Agaricomycetidae</taxon>
        <taxon>Agaricales</taxon>
        <taxon>Pleurotineae</taxon>
        <taxon>Pleurotaceae</taxon>
        <taxon>Hohenbuehelia</taxon>
    </lineage>
</organism>
<feature type="region of interest" description="Disordered" evidence="1">
    <location>
        <begin position="427"/>
        <end position="490"/>
    </location>
</feature>
<feature type="region of interest" description="Disordered" evidence="1">
    <location>
        <begin position="151"/>
        <end position="170"/>
    </location>
</feature>
<reference evidence="3" key="1">
    <citation type="submission" date="2024-06" db="EMBL/GenBank/DDBJ databases">
        <title>Multi-omics analyses provide insights into the biosynthesis of the anticancer antibiotic pleurotin in Hohenbuehelia grisea.</title>
        <authorList>
            <person name="Weaver J.A."/>
            <person name="Alberti F."/>
        </authorList>
    </citation>
    <scope>NUCLEOTIDE SEQUENCE [LARGE SCALE GENOMIC DNA]</scope>
    <source>
        <strain evidence="3">T-177</strain>
    </source>
</reference>
<name>A0ABR3J0B4_9AGAR</name>
<evidence type="ECO:0000313" key="3">
    <source>
        <dbReference type="Proteomes" id="UP001556367"/>
    </source>
</evidence>
<feature type="compositionally biased region" description="Polar residues" evidence="1">
    <location>
        <begin position="14"/>
        <end position="33"/>
    </location>
</feature>